<feature type="domain" description="H15" evidence="2">
    <location>
        <begin position="220"/>
        <end position="289"/>
    </location>
</feature>
<gene>
    <name evidence="3" type="ORF">MUK42_15963</name>
</gene>
<dbReference type="SUPFAM" id="SSF46785">
    <property type="entry name" value="Winged helix' DNA-binding domain"/>
    <property type="match status" value="1"/>
</dbReference>
<proteinExistence type="predicted"/>
<dbReference type="InterPro" id="IPR036390">
    <property type="entry name" value="WH_DNA-bd_sf"/>
</dbReference>
<dbReference type="Pfam" id="PF14009">
    <property type="entry name" value="PADRE"/>
    <property type="match status" value="1"/>
</dbReference>
<evidence type="ECO:0000256" key="1">
    <source>
        <dbReference type="SAM" id="MobiDB-lite"/>
    </source>
</evidence>
<dbReference type="InterPro" id="IPR025322">
    <property type="entry name" value="PADRE_dom"/>
</dbReference>
<dbReference type="OrthoDB" id="676555at2759"/>
<dbReference type="PANTHER" id="PTHR33148:SF3">
    <property type="entry name" value="DUF4228 DOMAIN PROTEIN"/>
    <property type="match status" value="1"/>
</dbReference>
<accession>A0A9E7L447</accession>
<keyword evidence="4" id="KW-1185">Reference proteome</keyword>
<name>A0A9E7L447_9LILI</name>
<dbReference type="SMART" id="SM00526">
    <property type="entry name" value="H15"/>
    <property type="match status" value="1"/>
</dbReference>
<dbReference type="GO" id="GO:0003677">
    <property type="term" value="F:DNA binding"/>
    <property type="evidence" value="ECO:0007669"/>
    <property type="project" value="InterPro"/>
</dbReference>
<dbReference type="SMART" id="SM00384">
    <property type="entry name" value="AT_hook"/>
    <property type="match status" value="4"/>
</dbReference>
<dbReference type="AlphaFoldDB" id="A0A9E7L447"/>
<protein>
    <recommendedName>
        <fullName evidence="2">H15 domain-containing protein</fullName>
    </recommendedName>
</protein>
<dbReference type="InterPro" id="IPR005818">
    <property type="entry name" value="Histone_H1/H5_H15"/>
</dbReference>
<evidence type="ECO:0000259" key="2">
    <source>
        <dbReference type="PROSITE" id="PS51504"/>
    </source>
</evidence>
<dbReference type="GO" id="GO:0006334">
    <property type="term" value="P:nucleosome assembly"/>
    <property type="evidence" value="ECO:0007669"/>
    <property type="project" value="InterPro"/>
</dbReference>
<dbReference type="Gene3D" id="1.10.10.10">
    <property type="entry name" value="Winged helix-like DNA-binding domain superfamily/Winged helix DNA-binding domain"/>
    <property type="match status" value="1"/>
</dbReference>
<feature type="compositionally biased region" description="Low complexity" evidence="1">
    <location>
        <begin position="358"/>
        <end position="377"/>
    </location>
</feature>
<dbReference type="InterPro" id="IPR036388">
    <property type="entry name" value="WH-like_DNA-bd_sf"/>
</dbReference>
<reference evidence="3" key="1">
    <citation type="submission" date="2022-05" db="EMBL/GenBank/DDBJ databases">
        <title>The Musa troglodytarum L. genome provides insights into the mechanism of non-climacteric behaviour and enrichment of carotenoids.</title>
        <authorList>
            <person name="Wang J."/>
        </authorList>
    </citation>
    <scope>NUCLEOTIDE SEQUENCE</scope>
    <source>
        <tissue evidence="3">Leaf</tissue>
    </source>
</reference>
<dbReference type="PRINTS" id="PR00929">
    <property type="entry name" value="ATHOOK"/>
</dbReference>
<dbReference type="EMBL" id="CP097510">
    <property type="protein sequence ID" value="URE37340.1"/>
    <property type="molecule type" value="Genomic_DNA"/>
</dbReference>
<dbReference type="GO" id="GO:0000786">
    <property type="term" value="C:nucleosome"/>
    <property type="evidence" value="ECO:0007669"/>
    <property type="project" value="InterPro"/>
</dbReference>
<dbReference type="Pfam" id="PF00538">
    <property type="entry name" value="Linker_histone"/>
    <property type="match status" value="1"/>
</dbReference>
<feature type="region of interest" description="Disordered" evidence="1">
    <location>
        <begin position="168"/>
        <end position="190"/>
    </location>
</feature>
<dbReference type="InterPro" id="IPR017956">
    <property type="entry name" value="AT_hook_DNA-bd_motif"/>
</dbReference>
<dbReference type="Proteomes" id="UP001055439">
    <property type="component" value="Chromosome 8"/>
</dbReference>
<organism evidence="3 4">
    <name type="scientific">Musa troglodytarum</name>
    <name type="common">fe'i banana</name>
    <dbReference type="NCBI Taxonomy" id="320322"/>
    <lineage>
        <taxon>Eukaryota</taxon>
        <taxon>Viridiplantae</taxon>
        <taxon>Streptophyta</taxon>
        <taxon>Embryophyta</taxon>
        <taxon>Tracheophyta</taxon>
        <taxon>Spermatophyta</taxon>
        <taxon>Magnoliopsida</taxon>
        <taxon>Liliopsida</taxon>
        <taxon>Zingiberales</taxon>
        <taxon>Musaceae</taxon>
        <taxon>Musa</taxon>
    </lineage>
</organism>
<feature type="compositionally biased region" description="Polar residues" evidence="1">
    <location>
        <begin position="170"/>
        <end position="182"/>
    </location>
</feature>
<evidence type="ECO:0000313" key="3">
    <source>
        <dbReference type="EMBL" id="URE37340.1"/>
    </source>
</evidence>
<feature type="region of interest" description="Disordered" evidence="1">
    <location>
        <begin position="283"/>
        <end position="394"/>
    </location>
</feature>
<feature type="compositionally biased region" description="Basic residues" evidence="1">
    <location>
        <begin position="346"/>
        <end position="357"/>
    </location>
</feature>
<sequence length="394" mass="41536">MGNSLGGKKKIAKVMKVDGTTFKLKPPVQAVSVLRDHPGYTLLDADEVTRLGVRAMPLEPDTTLKPGKLYFLVELPRVPNQRAPRRAWSGALQVSAKERLESLRLTRRSLSDLSLATQSPSVEAEEAKDGTVRLKMRLPKAQVEKLMQESKDAAEAAQKIMQLCAASDGATPSASSEPTTPNVKAGRKEGNPLSSLSLSLVVVTAVAVAMATEEASKPPSHPPYPEMIMAAIAALGEKGETDESAIAAHIESAYQGLPESHAALLSAHLARMTDDGELLFVEDNYVRPDPTPAAPPKRGRGRPPKPKPNPALTPSAAPAAPRPRGRPPKPKDPLAVAVAKAASGLPRRRGRPPKRVKVAQPAGADAGAAPSPAAVGVKRGRGRPPKVKPAVDVV</sequence>
<evidence type="ECO:0000313" key="4">
    <source>
        <dbReference type="Proteomes" id="UP001055439"/>
    </source>
</evidence>
<dbReference type="PROSITE" id="PS51504">
    <property type="entry name" value="H15"/>
    <property type="match status" value="1"/>
</dbReference>
<dbReference type="PANTHER" id="PTHR33148">
    <property type="entry name" value="PLASTID MOVEMENT IMPAIRED PROTEIN-RELATED"/>
    <property type="match status" value="1"/>
</dbReference>